<protein>
    <submittedName>
        <fullName evidence="2">Uncharacterized protein</fullName>
    </submittedName>
</protein>
<proteinExistence type="predicted"/>
<sequence>MPSPLLATQVAIYPKMLEKRVLSNIDTSVTRCTLDTLPEVSREVLLSATYNNKTHHYNVNEAIVEDIPALNMTRFEMKLLAQDLLDSRMEAGETFHKFGSDIFQQLASKGLLDFKDCQILASNGAIAEISTCTEISTNLCLYAKKIDIKGRSYIFLSEFKKTAGFPVVSKCPNSLQPVPDFFPGRSSSPTSVASCDAYFNSLQVDSESWSNMRRHTTLNGHKENDGKPTRRESLNSPTYRSTVSLDQYVVSKKPLSRALSGVHPCHSDMNWRGDLKAAAKVPKLSSVNVPVIQRTSKPRDCADFGYIFEEYMVTEDPLPISLKLKSAFKFTFTKMKLGKHTILMRCETDARVSDTNSLVEIKCRPFILDDQPQGFELKSFRKAYLGTYDHLVLGGIRPSEVEAASQHQKTVIPRIYNVHDIISKDRNLVHGFCLAEQFLGKLMDVFEFNSGLSDLYMEKEMDSRYISFFVYF</sequence>
<dbReference type="EMBL" id="AZBU02000009">
    <property type="protein sequence ID" value="TKR65012.1"/>
    <property type="molecule type" value="Genomic_DNA"/>
</dbReference>
<comment type="caution">
    <text evidence="2">The sequence shown here is derived from an EMBL/GenBank/DDBJ whole genome shotgun (WGS) entry which is preliminary data.</text>
</comment>
<keyword evidence="3" id="KW-1185">Reference proteome</keyword>
<reference evidence="2 3" key="2">
    <citation type="journal article" date="2019" name="G3 (Bethesda)">
        <title>Hybrid Assembly of the Genome of the Entomopathogenic Nematode Steinernema carpocapsae Identifies the X-Chromosome.</title>
        <authorList>
            <person name="Serra L."/>
            <person name="Macchietto M."/>
            <person name="Macias-Munoz A."/>
            <person name="McGill C.J."/>
            <person name="Rodriguez I.M."/>
            <person name="Rodriguez B."/>
            <person name="Murad R."/>
            <person name="Mortazavi A."/>
        </authorList>
    </citation>
    <scope>NUCLEOTIDE SEQUENCE [LARGE SCALE GENOMIC DNA]</scope>
    <source>
        <strain evidence="2 3">ALL</strain>
    </source>
</reference>
<organism evidence="2 3">
    <name type="scientific">Steinernema carpocapsae</name>
    <name type="common">Entomopathogenic nematode</name>
    <dbReference type="NCBI Taxonomy" id="34508"/>
    <lineage>
        <taxon>Eukaryota</taxon>
        <taxon>Metazoa</taxon>
        <taxon>Ecdysozoa</taxon>
        <taxon>Nematoda</taxon>
        <taxon>Chromadorea</taxon>
        <taxon>Rhabditida</taxon>
        <taxon>Tylenchina</taxon>
        <taxon>Panagrolaimomorpha</taxon>
        <taxon>Strongyloidoidea</taxon>
        <taxon>Steinernematidae</taxon>
        <taxon>Steinernema</taxon>
    </lineage>
</organism>
<accession>A0A4U5M827</accession>
<feature type="compositionally biased region" description="Basic and acidic residues" evidence="1">
    <location>
        <begin position="220"/>
        <end position="233"/>
    </location>
</feature>
<dbReference type="Proteomes" id="UP000298663">
    <property type="component" value="Unassembled WGS sequence"/>
</dbReference>
<name>A0A4U5M827_STECR</name>
<dbReference type="AlphaFoldDB" id="A0A4U5M827"/>
<evidence type="ECO:0000313" key="3">
    <source>
        <dbReference type="Proteomes" id="UP000298663"/>
    </source>
</evidence>
<reference evidence="2 3" key="1">
    <citation type="journal article" date="2015" name="Genome Biol.">
        <title>Comparative genomics of Steinernema reveals deeply conserved gene regulatory networks.</title>
        <authorList>
            <person name="Dillman A.R."/>
            <person name="Macchietto M."/>
            <person name="Porter C.F."/>
            <person name="Rogers A."/>
            <person name="Williams B."/>
            <person name="Antoshechkin I."/>
            <person name="Lee M.M."/>
            <person name="Goodwin Z."/>
            <person name="Lu X."/>
            <person name="Lewis E.E."/>
            <person name="Goodrich-Blair H."/>
            <person name="Stock S.P."/>
            <person name="Adams B.J."/>
            <person name="Sternberg P.W."/>
            <person name="Mortazavi A."/>
        </authorList>
    </citation>
    <scope>NUCLEOTIDE SEQUENCE [LARGE SCALE GENOMIC DNA]</scope>
    <source>
        <strain evidence="2 3">ALL</strain>
    </source>
</reference>
<feature type="region of interest" description="Disordered" evidence="1">
    <location>
        <begin position="216"/>
        <end position="237"/>
    </location>
</feature>
<evidence type="ECO:0000256" key="1">
    <source>
        <dbReference type="SAM" id="MobiDB-lite"/>
    </source>
</evidence>
<gene>
    <name evidence="2" type="ORF">L596_025476</name>
</gene>
<evidence type="ECO:0000313" key="2">
    <source>
        <dbReference type="EMBL" id="TKR65012.1"/>
    </source>
</evidence>